<dbReference type="RefSeq" id="WP_271165345.1">
    <property type="nucleotide sequence ID" value="NZ_BSFD01000006.1"/>
</dbReference>
<dbReference type="InterPro" id="IPR030972">
    <property type="entry name" value="UrcA_uranyl"/>
</dbReference>
<name>A0ABQ5T975_9CAUL</name>
<dbReference type="NCBIfam" id="TIGR04433">
    <property type="entry name" value="UrcA_uranyl"/>
    <property type="match status" value="1"/>
</dbReference>
<evidence type="ECO:0000313" key="3">
    <source>
        <dbReference type="Proteomes" id="UP001143509"/>
    </source>
</evidence>
<comment type="caution">
    <text evidence="2">The sequence shown here is derived from an EMBL/GenBank/DDBJ whole genome shotgun (WGS) entry which is preliminary data.</text>
</comment>
<proteinExistence type="predicted"/>
<protein>
    <recommendedName>
        <fullName evidence="4">UrcA family protein</fullName>
    </recommendedName>
</protein>
<accession>A0ABQ5T975</accession>
<dbReference type="Proteomes" id="UP001143509">
    <property type="component" value="Unassembled WGS sequence"/>
</dbReference>
<reference evidence="2" key="2">
    <citation type="submission" date="2023-01" db="EMBL/GenBank/DDBJ databases">
        <authorList>
            <person name="Sun Q."/>
            <person name="Evtushenko L."/>
        </authorList>
    </citation>
    <scope>NUCLEOTIDE SEQUENCE</scope>
    <source>
        <strain evidence="2">VKM B-1499</strain>
    </source>
</reference>
<evidence type="ECO:0000256" key="1">
    <source>
        <dbReference type="SAM" id="SignalP"/>
    </source>
</evidence>
<gene>
    <name evidence="2" type="ORF">GCM10017620_21190</name>
</gene>
<reference evidence="2" key="1">
    <citation type="journal article" date="2014" name="Int. J. Syst. Evol. Microbiol.">
        <title>Complete genome of a new Firmicutes species belonging to the dominant human colonic microbiota ('Ruminococcus bicirculans') reveals two chromosomes and a selective capacity to utilize plant glucans.</title>
        <authorList>
            <consortium name="NISC Comparative Sequencing Program"/>
            <person name="Wegmann U."/>
            <person name="Louis P."/>
            <person name="Goesmann A."/>
            <person name="Henrissat B."/>
            <person name="Duncan S.H."/>
            <person name="Flint H.J."/>
        </authorList>
    </citation>
    <scope>NUCLEOTIDE SEQUENCE</scope>
    <source>
        <strain evidence="2">VKM B-1499</strain>
    </source>
</reference>
<feature type="chain" id="PRO_5046972480" description="UrcA family protein" evidence="1">
    <location>
        <begin position="22"/>
        <end position="111"/>
    </location>
</feature>
<organism evidence="2 3">
    <name type="scientific">Brevundimonas intermedia</name>
    <dbReference type="NCBI Taxonomy" id="74315"/>
    <lineage>
        <taxon>Bacteria</taxon>
        <taxon>Pseudomonadati</taxon>
        <taxon>Pseudomonadota</taxon>
        <taxon>Alphaproteobacteria</taxon>
        <taxon>Caulobacterales</taxon>
        <taxon>Caulobacteraceae</taxon>
        <taxon>Brevundimonas</taxon>
    </lineage>
</organism>
<evidence type="ECO:0000313" key="2">
    <source>
        <dbReference type="EMBL" id="GLK49146.1"/>
    </source>
</evidence>
<sequence>MKVLSPVLFAVAVLSVSPALAQDKAAIAFRDLDLSTAAGAAAFDGRIDQAAADLCRNFTVTGSRIVRHDACRSAVRAEAMRQLPRSRQIDYARAPRDARQVAQVVGLFVNS</sequence>
<keyword evidence="1" id="KW-0732">Signal</keyword>
<evidence type="ECO:0008006" key="4">
    <source>
        <dbReference type="Google" id="ProtNLM"/>
    </source>
</evidence>
<feature type="signal peptide" evidence="1">
    <location>
        <begin position="1"/>
        <end position="21"/>
    </location>
</feature>
<dbReference type="EMBL" id="BSFD01000006">
    <property type="protein sequence ID" value="GLK49146.1"/>
    <property type="molecule type" value="Genomic_DNA"/>
</dbReference>
<keyword evidence="3" id="KW-1185">Reference proteome</keyword>